<organism evidence="1 2">
    <name type="scientific">Daphnia magna</name>
    <dbReference type="NCBI Taxonomy" id="35525"/>
    <lineage>
        <taxon>Eukaryota</taxon>
        <taxon>Metazoa</taxon>
        <taxon>Ecdysozoa</taxon>
        <taxon>Arthropoda</taxon>
        <taxon>Crustacea</taxon>
        <taxon>Branchiopoda</taxon>
        <taxon>Diplostraca</taxon>
        <taxon>Cladocera</taxon>
        <taxon>Anomopoda</taxon>
        <taxon>Daphniidae</taxon>
        <taxon>Daphnia</taxon>
    </lineage>
</organism>
<accession>A0A164KW84</accession>
<dbReference type="AlphaFoldDB" id="A0A164KW84"/>
<sequence>MTISLMKFNLALEALTSRTFRFWKSNEQFPLAIYSKNAADAGQIRAAKKFQIHIEDNFLIQADVASGNKGGSVVKNNNKKCCT</sequence>
<proteinExistence type="predicted"/>
<dbReference type="EMBL" id="LRGB01003257">
    <property type="protein sequence ID" value="KZS03585.1"/>
    <property type="molecule type" value="Genomic_DNA"/>
</dbReference>
<evidence type="ECO:0000313" key="1">
    <source>
        <dbReference type="EMBL" id="KZS03585.1"/>
    </source>
</evidence>
<protein>
    <submittedName>
        <fullName evidence="1">Uncharacterized protein</fullName>
    </submittedName>
</protein>
<reference evidence="1 2" key="1">
    <citation type="submission" date="2016-03" db="EMBL/GenBank/DDBJ databases">
        <title>EvidentialGene: Evidence-directed Construction of Genes on Genomes.</title>
        <authorList>
            <person name="Gilbert D.G."/>
            <person name="Choi J.-H."/>
            <person name="Mockaitis K."/>
            <person name="Colbourne J."/>
            <person name="Pfrender M."/>
        </authorList>
    </citation>
    <scope>NUCLEOTIDE SEQUENCE [LARGE SCALE GENOMIC DNA]</scope>
    <source>
        <strain evidence="1 2">Xinb3</strain>
        <tissue evidence="1">Complete organism</tissue>
    </source>
</reference>
<comment type="caution">
    <text evidence="1">The sequence shown here is derived from an EMBL/GenBank/DDBJ whole genome shotgun (WGS) entry which is preliminary data.</text>
</comment>
<evidence type="ECO:0000313" key="2">
    <source>
        <dbReference type="Proteomes" id="UP000076858"/>
    </source>
</evidence>
<dbReference type="Proteomes" id="UP000076858">
    <property type="component" value="Unassembled WGS sequence"/>
</dbReference>
<keyword evidence="2" id="KW-1185">Reference proteome</keyword>
<gene>
    <name evidence="1" type="ORF">APZ42_033789</name>
</gene>
<name>A0A164KW84_9CRUS</name>